<evidence type="ECO:0000259" key="3">
    <source>
        <dbReference type="Pfam" id="PF00884"/>
    </source>
</evidence>
<accession>A0A9Q4L4M8</accession>
<dbReference type="GO" id="GO:0004065">
    <property type="term" value="F:arylsulfatase activity"/>
    <property type="evidence" value="ECO:0007669"/>
    <property type="project" value="TreeGrafter"/>
</dbReference>
<dbReference type="AlphaFoldDB" id="A0A9Q4L4M8"/>
<evidence type="ECO:0000313" key="4">
    <source>
        <dbReference type="EMBL" id="MDF9745865.1"/>
    </source>
</evidence>
<evidence type="ECO:0000313" key="5">
    <source>
        <dbReference type="Proteomes" id="UP001154061"/>
    </source>
</evidence>
<feature type="region of interest" description="Disordered" evidence="2">
    <location>
        <begin position="379"/>
        <end position="402"/>
    </location>
</feature>
<evidence type="ECO:0000256" key="2">
    <source>
        <dbReference type="SAM" id="MobiDB-lite"/>
    </source>
</evidence>
<organism evidence="4 5">
    <name type="scientific">Natrinema salsiterrestre</name>
    <dbReference type="NCBI Taxonomy" id="2950540"/>
    <lineage>
        <taxon>Archaea</taxon>
        <taxon>Methanobacteriati</taxon>
        <taxon>Methanobacteriota</taxon>
        <taxon>Stenosarchaea group</taxon>
        <taxon>Halobacteria</taxon>
        <taxon>Halobacteriales</taxon>
        <taxon>Natrialbaceae</taxon>
        <taxon>Natrinema</taxon>
    </lineage>
</organism>
<keyword evidence="4" id="KW-0378">Hydrolase</keyword>
<keyword evidence="5" id="KW-1185">Reference proteome</keyword>
<gene>
    <name evidence="4" type="ORF">NDI89_09750</name>
</gene>
<dbReference type="InterPro" id="IPR000917">
    <property type="entry name" value="Sulfatase_N"/>
</dbReference>
<protein>
    <submittedName>
        <fullName evidence="4">Sulfatase-like hydrolase/transferase</fullName>
    </submittedName>
</protein>
<comment type="similarity">
    <text evidence="1">Belongs to the sulfatase family.</text>
</comment>
<dbReference type="Proteomes" id="UP001154061">
    <property type="component" value="Unassembled WGS sequence"/>
</dbReference>
<feature type="compositionally biased region" description="Basic and acidic residues" evidence="2">
    <location>
        <begin position="384"/>
        <end position="396"/>
    </location>
</feature>
<dbReference type="InterPro" id="IPR017850">
    <property type="entry name" value="Alkaline_phosphatase_core_sf"/>
</dbReference>
<comment type="caution">
    <text evidence="4">The sequence shown here is derived from an EMBL/GenBank/DDBJ whole genome shotgun (WGS) entry which is preliminary data.</text>
</comment>
<dbReference type="Gene3D" id="3.40.720.10">
    <property type="entry name" value="Alkaline Phosphatase, subunit A"/>
    <property type="match status" value="1"/>
</dbReference>
<dbReference type="InterPro" id="IPR050738">
    <property type="entry name" value="Sulfatase"/>
</dbReference>
<dbReference type="Pfam" id="PF00884">
    <property type="entry name" value="Sulfatase"/>
    <property type="match status" value="1"/>
</dbReference>
<proteinExistence type="inferred from homology"/>
<feature type="domain" description="Sulfatase N-terminal" evidence="3">
    <location>
        <begin position="50"/>
        <end position="260"/>
    </location>
</feature>
<dbReference type="SUPFAM" id="SSF53649">
    <property type="entry name" value="Alkaline phosphatase-like"/>
    <property type="match status" value="1"/>
</dbReference>
<sequence>MEKGATLSSLTELSAVDNVVIYISDSLRFDAVPQRVSDTGIFAKAVAPSTYTGSSVPSLMTGVYPAQHRIWGFDNQLSSTPGLLDRKNSAYDVNDIWDWPLEMLGIDDRPTFEELKKERRLADLNEPFVYVLHDKGGHLPYGYHPTEFESIKEYLREFNDPDELRNLYHSSVEKSVDMFNEIVETLKDRNIYQNTLVIFTSDHGELLGEYGGRWGHGSPMVPELVEVPILFCGAGLPTDESVDTLISGTDIVPTSLSALGENKPVATDGCDLWSSWPEERAIRSDVWLGSSSGRLGAQYVATSAWDRGGGYVFHRKPLRSFLKTVGSQYLGATAPVSRTYSLGGLLSTMRPLIQSPFKYKQPNMSVSDVEEIIPNMFETGQYDPEQRAEPDKEQLRKLGYLS</sequence>
<dbReference type="EMBL" id="JAMQOT010000003">
    <property type="protein sequence ID" value="MDF9745865.1"/>
    <property type="molecule type" value="Genomic_DNA"/>
</dbReference>
<dbReference type="PANTHER" id="PTHR42693:SF33">
    <property type="entry name" value="ARYLSULFATASE"/>
    <property type="match status" value="1"/>
</dbReference>
<evidence type="ECO:0000256" key="1">
    <source>
        <dbReference type="ARBA" id="ARBA00008779"/>
    </source>
</evidence>
<dbReference type="RefSeq" id="WP_277521366.1">
    <property type="nucleotide sequence ID" value="NZ_JAMQOT010000003.1"/>
</dbReference>
<name>A0A9Q4L4M8_9EURY</name>
<reference evidence="4" key="1">
    <citation type="submission" date="2022-06" db="EMBL/GenBank/DDBJ databases">
        <title>Natrinema sp. a new haloarchaeum isolate from saline soil.</title>
        <authorList>
            <person name="Strakova D."/>
            <person name="Galisteo C."/>
            <person name="Sanchez-Porro C."/>
            <person name="Ventosa A."/>
        </authorList>
    </citation>
    <scope>NUCLEOTIDE SEQUENCE</scope>
    <source>
        <strain evidence="4">S1CR25-10</strain>
    </source>
</reference>
<dbReference type="PANTHER" id="PTHR42693">
    <property type="entry name" value="ARYLSULFATASE FAMILY MEMBER"/>
    <property type="match status" value="1"/>
</dbReference>